<gene>
    <name evidence="4" type="ORF">H7J73_17325</name>
</gene>
<name>A0ABT3CEG9_9MYCO</name>
<dbReference type="RefSeq" id="WP_264068792.1">
    <property type="nucleotide sequence ID" value="NZ_JACKTY010000030.1"/>
</dbReference>
<keyword evidence="5" id="KW-1185">Reference proteome</keyword>
<dbReference type="Pfam" id="PF10738">
    <property type="entry name" value="Lpp-LpqN"/>
    <property type="match status" value="1"/>
</dbReference>
<evidence type="ECO:0000256" key="1">
    <source>
        <dbReference type="ARBA" id="ARBA00022729"/>
    </source>
</evidence>
<keyword evidence="4" id="KW-0449">Lipoprotein</keyword>
<dbReference type="EMBL" id="JACKTY010000030">
    <property type="protein sequence ID" value="MCV7227786.1"/>
    <property type="molecule type" value="Genomic_DNA"/>
</dbReference>
<evidence type="ECO:0000256" key="3">
    <source>
        <dbReference type="SAM" id="SignalP"/>
    </source>
</evidence>
<accession>A0ABT3CEG9</accession>
<reference evidence="4 5" key="1">
    <citation type="journal article" date="2022" name="BMC Genomics">
        <title>Comparative genome analysis of mycobacteria focusing on tRNA and non-coding RNA.</title>
        <authorList>
            <person name="Behra P.R.K."/>
            <person name="Pettersson B.M.F."/>
            <person name="Ramesh M."/>
            <person name="Das S."/>
            <person name="Dasgupta S."/>
            <person name="Kirsebom L.A."/>
        </authorList>
    </citation>
    <scope>NUCLEOTIDE SEQUENCE [LARGE SCALE GENOMIC DNA]</scope>
    <source>
        <strain evidence="4 5">DSM 44078</strain>
    </source>
</reference>
<dbReference type="Proteomes" id="UP001526201">
    <property type="component" value="Unassembled WGS sequence"/>
</dbReference>
<feature type="chain" id="PRO_5045406474" evidence="3">
    <location>
        <begin position="23"/>
        <end position="235"/>
    </location>
</feature>
<dbReference type="InterPro" id="IPR019674">
    <property type="entry name" value="Lipoprotein_LpqN/LpqT-like"/>
</dbReference>
<evidence type="ECO:0000256" key="2">
    <source>
        <dbReference type="SAM" id="MobiDB-lite"/>
    </source>
</evidence>
<keyword evidence="1 3" id="KW-0732">Signal</keyword>
<proteinExistence type="predicted"/>
<protein>
    <submittedName>
        <fullName evidence="4">LpqN/LpqT family lipoprotein</fullName>
    </submittedName>
</protein>
<feature type="signal peptide" evidence="3">
    <location>
        <begin position="1"/>
        <end position="22"/>
    </location>
</feature>
<organism evidence="4 5">
    <name type="scientific">Mycolicibacterium komossense</name>
    <dbReference type="NCBI Taxonomy" id="1779"/>
    <lineage>
        <taxon>Bacteria</taxon>
        <taxon>Bacillati</taxon>
        <taxon>Actinomycetota</taxon>
        <taxon>Actinomycetes</taxon>
        <taxon>Mycobacteriales</taxon>
        <taxon>Mycobacteriaceae</taxon>
        <taxon>Mycolicibacterium</taxon>
    </lineage>
</organism>
<evidence type="ECO:0000313" key="4">
    <source>
        <dbReference type="EMBL" id="MCV7227786.1"/>
    </source>
</evidence>
<feature type="region of interest" description="Disordered" evidence="2">
    <location>
        <begin position="27"/>
        <end position="103"/>
    </location>
</feature>
<comment type="caution">
    <text evidence="4">The sequence shown here is derived from an EMBL/GenBank/DDBJ whole genome shotgun (WGS) entry which is preliminary data.</text>
</comment>
<dbReference type="Gene3D" id="3.40.1000.10">
    <property type="entry name" value="Mog1/PsbP, alpha/beta/alpha sandwich"/>
    <property type="match status" value="1"/>
</dbReference>
<evidence type="ECO:0000313" key="5">
    <source>
        <dbReference type="Proteomes" id="UP001526201"/>
    </source>
</evidence>
<sequence length="235" mass="23982">MKRLNAASGAGVAVLALSLALAGCGSDSKTTASSGSGSTSAVASSSETTSAEASATSAAPTPGTNKTIADYVKDNNITETSMQRGDPGPNINVPLPPDWQPKQGALPEGTYGAIVYAKTAVPTNPPRVLALLSKLTGNVDPAEILKYAPGELNNLPGFTGDNQGEPSQLSGFNSVELAGTYNQNGKQGMISQKTVVIPADNAVYVLQLNGFSDESEAGILNNAMNIINEKTTITP</sequence>
<dbReference type="PROSITE" id="PS51257">
    <property type="entry name" value="PROKAR_LIPOPROTEIN"/>
    <property type="match status" value="1"/>
</dbReference>
<feature type="compositionally biased region" description="Low complexity" evidence="2">
    <location>
        <begin position="27"/>
        <end position="64"/>
    </location>
</feature>